<gene>
    <name evidence="2" type="ORF">WCN91_04635</name>
</gene>
<protein>
    <submittedName>
        <fullName evidence="2">PilZ domain-containing protein</fullName>
    </submittedName>
</protein>
<accession>A0ABU9MUR6</accession>
<dbReference type="Proteomes" id="UP001447008">
    <property type="component" value="Unassembled WGS sequence"/>
</dbReference>
<dbReference type="EMBL" id="JBCGCU010000003">
    <property type="protein sequence ID" value="MEM0514723.1"/>
    <property type="molecule type" value="Genomic_DNA"/>
</dbReference>
<reference evidence="2 3" key="1">
    <citation type="submission" date="2024-03" db="EMBL/GenBank/DDBJ databases">
        <title>Pseudoalteromonas qingdaonensis sp. nov., isolated from the intestines of marine benthic organisms.</title>
        <authorList>
            <person name="Lin X."/>
            <person name="Fang S."/>
            <person name="Hu X."/>
        </authorList>
    </citation>
    <scope>NUCLEOTIDE SEQUENCE [LARGE SCALE GENOMIC DNA]</scope>
    <source>
        <strain evidence="2 3">YIC-827</strain>
    </source>
</reference>
<name>A0ABU9MUR6_9GAMM</name>
<evidence type="ECO:0000313" key="2">
    <source>
        <dbReference type="EMBL" id="MEM0514723.1"/>
    </source>
</evidence>
<sequence>MQELLVELDDLDELYRCYMPYLKTGGLFVRTNMSYEMGQSLALRVGLPDSLEEEVVTGKVVWVTPIGAQSSNPPGIGIGFIDDKVHLRDKIEKMLGTMLNSGHPTYTM</sequence>
<keyword evidence="3" id="KW-1185">Reference proteome</keyword>
<dbReference type="Pfam" id="PF07238">
    <property type="entry name" value="PilZ"/>
    <property type="match status" value="1"/>
</dbReference>
<comment type="caution">
    <text evidence="2">The sequence shown here is derived from an EMBL/GenBank/DDBJ whole genome shotgun (WGS) entry which is preliminary data.</text>
</comment>
<dbReference type="InterPro" id="IPR009875">
    <property type="entry name" value="PilZ_domain"/>
</dbReference>
<evidence type="ECO:0000259" key="1">
    <source>
        <dbReference type="Pfam" id="PF07238"/>
    </source>
</evidence>
<feature type="domain" description="PilZ" evidence="1">
    <location>
        <begin position="5"/>
        <end position="94"/>
    </location>
</feature>
<evidence type="ECO:0000313" key="3">
    <source>
        <dbReference type="Proteomes" id="UP001447008"/>
    </source>
</evidence>
<dbReference type="Gene3D" id="2.40.10.220">
    <property type="entry name" value="predicted glycosyltransferase like domains"/>
    <property type="match status" value="1"/>
</dbReference>
<organism evidence="2 3">
    <name type="scientific">Pseudoalteromonas qingdaonensis</name>
    <dbReference type="NCBI Taxonomy" id="3131913"/>
    <lineage>
        <taxon>Bacteria</taxon>
        <taxon>Pseudomonadati</taxon>
        <taxon>Pseudomonadota</taxon>
        <taxon>Gammaproteobacteria</taxon>
        <taxon>Alteromonadales</taxon>
        <taxon>Pseudoalteromonadaceae</taxon>
        <taxon>Pseudoalteromonas</taxon>
    </lineage>
</organism>
<dbReference type="RefSeq" id="WP_342676754.1">
    <property type="nucleotide sequence ID" value="NZ_JBCGCU010000003.1"/>
</dbReference>
<proteinExistence type="predicted"/>